<dbReference type="NCBIfam" id="TIGR02396">
    <property type="entry name" value="diverge_rpsU"/>
    <property type="match status" value="1"/>
</dbReference>
<accession>A0A2J6TW03</accession>
<evidence type="ECO:0000256" key="1">
    <source>
        <dbReference type="ARBA" id="ARBA00004173"/>
    </source>
</evidence>
<dbReference type="EMBL" id="KZ613740">
    <property type="protein sequence ID" value="PMD67206.1"/>
    <property type="molecule type" value="Genomic_DNA"/>
</dbReference>
<keyword evidence="11" id="KW-1185">Reference proteome</keyword>
<evidence type="ECO:0000256" key="2">
    <source>
        <dbReference type="ARBA" id="ARBA00004749"/>
    </source>
</evidence>
<dbReference type="Pfam" id="PF08511">
    <property type="entry name" value="COQ9"/>
    <property type="match status" value="1"/>
</dbReference>
<feature type="domain" description="COQ9 C-terminal" evidence="9">
    <location>
        <begin position="153"/>
        <end position="221"/>
    </location>
</feature>
<dbReference type="STRING" id="1095630.A0A2J6TW03"/>
<dbReference type="GO" id="GO:0008289">
    <property type="term" value="F:lipid binding"/>
    <property type="evidence" value="ECO:0007669"/>
    <property type="project" value="UniProtKB-UniRule"/>
</dbReference>
<gene>
    <name evidence="10" type="ORF">K444DRAFT_578651</name>
</gene>
<dbReference type="RefSeq" id="XP_024744110.1">
    <property type="nucleotide sequence ID" value="XM_024877624.1"/>
</dbReference>
<dbReference type="InParanoid" id="A0A2J6TW03"/>
<dbReference type="GO" id="GO:0005743">
    <property type="term" value="C:mitochondrial inner membrane"/>
    <property type="evidence" value="ECO:0007669"/>
    <property type="project" value="TreeGrafter"/>
</dbReference>
<evidence type="ECO:0000256" key="5">
    <source>
        <dbReference type="ARBA" id="ARBA00022946"/>
    </source>
</evidence>
<evidence type="ECO:0000256" key="7">
    <source>
        <dbReference type="ARBA" id="ARBA00023128"/>
    </source>
</evidence>
<evidence type="ECO:0000313" key="10">
    <source>
        <dbReference type="EMBL" id="PMD67206.1"/>
    </source>
</evidence>
<keyword evidence="6 8" id="KW-0446">Lipid-binding</keyword>
<protein>
    <recommendedName>
        <fullName evidence="8">Ubiquinone biosynthesis protein</fullName>
    </recommendedName>
</protein>
<evidence type="ECO:0000256" key="3">
    <source>
        <dbReference type="ARBA" id="ARBA00010766"/>
    </source>
</evidence>
<reference evidence="10 11" key="1">
    <citation type="submission" date="2016-04" db="EMBL/GenBank/DDBJ databases">
        <title>A degradative enzymes factory behind the ericoid mycorrhizal symbiosis.</title>
        <authorList>
            <consortium name="DOE Joint Genome Institute"/>
            <person name="Martino E."/>
            <person name="Morin E."/>
            <person name="Grelet G."/>
            <person name="Kuo A."/>
            <person name="Kohler A."/>
            <person name="Daghino S."/>
            <person name="Barry K."/>
            <person name="Choi C."/>
            <person name="Cichocki N."/>
            <person name="Clum A."/>
            <person name="Copeland A."/>
            <person name="Hainaut M."/>
            <person name="Haridas S."/>
            <person name="Labutti K."/>
            <person name="Lindquist E."/>
            <person name="Lipzen A."/>
            <person name="Khouja H.-R."/>
            <person name="Murat C."/>
            <person name="Ohm R."/>
            <person name="Olson A."/>
            <person name="Spatafora J."/>
            <person name="Veneault-Fourrey C."/>
            <person name="Henrissat B."/>
            <person name="Grigoriev I."/>
            <person name="Martin F."/>
            <person name="Perotto S."/>
        </authorList>
    </citation>
    <scope>NUCLEOTIDE SEQUENCE [LARGE SCALE GENOMIC DNA]</scope>
    <source>
        <strain evidence="10 11">E</strain>
    </source>
</reference>
<keyword evidence="5" id="KW-0809">Transit peptide</keyword>
<dbReference type="PANTHER" id="PTHR21427">
    <property type="entry name" value="UBIQUINONE BIOSYNTHESIS PROTEIN COQ9, MITOCHONDRIAL"/>
    <property type="match status" value="1"/>
</dbReference>
<evidence type="ECO:0000256" key="8">
    <source>
        <dbReference type="RuleBase" id="RU366063"/>
    </source>
</evidence>
<evidence type="ECO:0000256" key="4">
    <source>
        <dbReference type="ARBA" id="ARBA00022688"/>
    </source>
</evidence>
<name>A0A2J6TW03_9HELO</name>
<evidence type="ECO:0000259" key="9">
    <source>
        <dbReference type="Pfam" id="PF08511"/>
    </source>
</evidence>
<dbReference type="FunFam" id="1.10.357.10:FF:000004">
    <property type="entry name" value="Ubiquinone biosynthesis protein COQ9, mitochondrial"/>
    <property type="match status" value="1"/>
</dbReference>
<comment type="function">
    <text evidence="8">Membrane-associated protein that warps the membrane surface to access and bind aromatic isoprenes with high specificity, including ubiquinone (CoQ) isoprene intermediates and presents them directly to Coq7, therefore facilitating the Coq7-mediated hydroxylase step. Participates in the biosynthesis of coenzyme Q, also named ubiquinone, an essential lipid-soluble electron transporter for aerobic cellular respiration.</text>
</comment>
<dbReference type="Proteomes" id="UP000235371">
    <property type="component" value="Unassembled WGS sequence"/>
</dbReference>
<evidence type="ECO:0000256" key="6">
    <source>
        <dbReference type="ARBA" id="ARBA00023121"/>
    </source>
</evidence>
<dbReference type="OrthoDB" id="619536at2759"/>
<organism evidence="10 11">
    <name type="scientific">Hyaloscypha bicolor E</name>
    <dbReference type="NCBI Taxonomy" id="1095630"/>
    <lineage>
        <taxon>Eukaryota</taxon>
        <taxon>Fungi</taxon>
        <taxon>Dikarya</taxon>
        <taxon>Ascomycota</taxon>
        <taxon>Pezizomycotina</taxon>
        <taxon>Leotiomycetes</taxon>
        <taxon>Helotiales</taxon>
        <taxon>Hyaloscyphaceae</taxon>
        <taxon>Hyaloscypha</taxon>
        <taxon>Hyaloscypha bicolor</taxon>
    </lineage>
</organism>
<dbReference type="InterPro" id="IPR013718">
    <property type="entry name" value="COQ9_C"/>
</dbReference>
<dbReference type="GO" id="GO:0006744">
    <property type="term" value="P:ubiquinone biosynthetic process"/>
    <property type="evidence" value="ECO:0007669"/>
    <property type="project" value="UniProtKB-UniRule"/>
</dbReference>
<sequence>MAIRTHLPRLRPLSKRIALPILRPYHSYDHPPPPGPFTPTESSILSAAIPHIPSHGFTHTTLSLGTKDAGYIDASTNLFPNGTFSLVHYHLYTQRLALAKHEHILSPALKEREKVPGVGWKVKALTWERLMANREIIHRWQEALAFMAQPSHMPTAISELSSLSDEIWFLSGDTSVDTSWYMKRASLSAIYAATELFMTTDKSPDFIDTREFLNRRFKDVQIVGGTMGNVAQWAGFTAHAGLNVLRSKGVRI</sequence>
<dbReference type="FunCoup" id="A0A2J6TW03">
    <property type="interactions" value="249"/>
</dbReference>
<comment type="similarity">
    <text evidence="3 8">Belongs to the COQ9 family.</text>
</comment>
<dbReference type="Gene3D" id="1.10.357.10">
    <property type="entry name" value="Tetracycline Repressor, domain 2"/>
    <property type="match status" value="1"/>
</dbReference>
<keyword evidence="7 8" id="KW-0496">Mitochondrion</keyword>
<keyword evidence="10" id="KW-0830">Ubiquinone</keyword>
<comment type="pathway">
    <text evidence="2 8">Cofactor biosynthesis; ubiquinone biosynthesis.</text>
</comment>
<evidence type="ECO:0000313" key="11">
    <source>
        <dbReference type="Proteomes" id="UP000235371"/>
    </source>
</evidence>
<dbReference type="PANTHER" id="PTHR21427:SF19">
    <property type="entry name" value="UBIQUINONE BIOSYNTHESIS PROTEIN COQ9, MITOCHONDRIAL"/>
    <property type="match status" value="1"/>
</dbReference>
<dbReference type="UniPathway" id="UPA00232"/>
<proteinExistence type="inferred from homology"/>
<dbReference type="GeneID" id="36585701"/>
<keyword evidence="4 8" id="KW-0831">Ubiquinone biosynthesis</keyword>
<dbReference type="InterPro" id="IPR012762">
    <property type="entry name" value="Ubiq_biosynth_COQ9"/>
</dbReference>
<dbReference type="AlphaFoldDB" id="A0A2J6TW03"/>
<comment type="subcellular location">
    <subcellularLocation>
        <location evidence="1 8">Mitochondrion</location>
    </subcellularLocation>
</comment>